<sequence length="212" mass="21424">MLSDLSHLWLFFVLVLGIIALPGMDMAFVLGSTLANGRQGGAAALAGIVAGGVAHTVMAALGVGLVMKSVPGLFTLMLVGGALYLGWIGGSLVRGASALGEVGASRSRPAAASFRQGLVTCLLNPKAYLFMVAVFPQFARPELGPVLPQAVAMGAIVAVTQAAVYGLVVLGADRAQAALRGSGRAQVGAMRGVGLVLMGGAAWMLWQGLVPI</sequence>
<evidence type="ECO:0000313" key="7">
    <source>
        <dbReference type="EMBL" id="MFC3682526.1"/>
    </source>
</evidence>
<proteinExistence type="predicted"/>
<comment type="subcellular location">
    <subcellularLocation>
        <location evidence="1">Cell membrane</location>
        <topology evidence="1">Multi-pass membrane protein</topology>
    </subcellularLocation>
</comment>
<keyword evidence="5 6" id="KW-0472">Membrane</keyword>
<feature type="transmembrane region" description="Helical" evidence="6">
    <location>
        <begin position="192"/>
        <end position="209"/>
    </location>
</feature>
<evidence type="ECO:0000256" key="2">
    <source>
        <dbReference type="ARBA" id="ARBA00022475"/>
    </source>
</evidence>
<evidence type="ECO:0000256" key="1">
    <source>
        <dbReference type="ARBA" id="ARBA00004651"/>
    </source>
</evidence>
<evidence type="ECO:0000256" key="3">
    <source>
        <dbReference type="ARBA" id="ARBA00022692"/>
    </source>
</evidence>
<feature type="transmembrane region" description="Helical" evidence="6">
    <location>
        <begin position="150"/>
        <end position="172"/>
    </location>
</feature>
<dbReference type="PANTHER" id="PTHR30086">
    <property type="entry name" value="ARGININE EXPORTER PROTEIN ARGO"/>
    <property type="match status" value="1"/>
</dbReference>
<reference evidence="8" key="1">
    <citation type="journal article" date="2019" name="Int. J. Syst. Evol. Microbiol.">
        <title>The Global Catalogue of Microorganisms (GCM) 10K type strain sequencing project: providing services to taxonomists for standard genome sequencing and annotation.</title>
        <authorList>
            <consortium name="The Broad Institute Genomics Platform"/>
            <consortium name="The Broad Institute Genome Sequencing Center for Infectious Disease"/>
            <person name="Wu L."/>
            <person name="Ma J."/>
        </authorList>
    </citation>
    <scope>NUCLEOTIDE SEQUENCE [LARGE SCALE GENOMIC DNA]</scope>
    <source>
        <strain evidence="8">KCTC 42501</strain>
    </source>
</reference>
<dbReference type="Pfam" id="PF01810">
    <property type="entry name" value="LysE"/>
    <property type="match status" value="1"/>
</dbReference>
<keyword evidence="8" id="KW-1185">Reference proteome</keyword>
<feature type="transmembrane region" description="Helical" evidence="6">
    <location>
        <begin position="117"/>
        <end position="138"/>
    </location>
</feature>
<evidence type="ECO:0000256" key="4">
    <source>
        <dbReference type="ARBA" id="ARBA00022989"/>
    </source>
</evidence>
<organism evidence="7 8">
    <name type="scientific">Hydrogenophaga luteola</name>
    <dbReference type="NCBI Taxonomy" id="1591122"/>
    <lineage>
        <taxon>Bacteria</taxon>
        <taxon>Pseudomonadati</taxon>
        <taxon>Pseudomonadota</taxon>
        <taxon>Betaproteobacteria</taxon>
        <taxon>Burkholderiales</taxon>
        <taxon>Comamonadaceae</taxon>
        <taxon>Hydrogenophaga</taxon>
    </lineage>
</organism>
<dbReference type="InterPro" id="IPR001123">
    <property type="entry name" value="LeuE-type"/>
</dbReference>
<keyword evidence="2" id="KW-1003">Cell membrane</keyword>
<dbReference type="EMBL" id="JBHRXX010000001">
    <property type="protein sequence ID" value="MFC3682526.1"/>
    <property type="molecule type" value="Genomic_DNA"/>
</dbReference>
<evidence type="ECO:0000256" key="5">
    <source>
        <dbReference type="ARBA" id="ARBA00023136"/>
    </source>
</evidence>
<name>A0ABV7VYD1_9BURK</name>
<dbReference type="PANTHER" id="PTHR30086:SF20">
    <property type="entry name" value="ARGININE EXPORTER PROTEIN ARGO-RELATED"/>
    <property type="match status" value="1"/>
</dbReference>
<dbReference type="Proteomes" id="UP001595729">
    <property type="component" value="Unassembled WGS sequence"/>
</dbReference>
<feature type="transmembrane region" description="Helical" evidence="6">
    <location>
        <begin position="6"/>
        <end position="30"/>
    </location>
</feature>
<comment type="caution">
    <text evidence="7">The sequence shown here is derived from an EMBL/GenBank/DDBJ whole genome shotgun (WGS) entry which is preliminary data.</text>
</comment>
<keyword evidence="4 6" id="KW-1133">Transmembrane helix</keyword>
<keyword evidence="3 6" id="KW-0812">Transmembrane</keyword>
<protein>
    <submittedName>
        <fullName evidence="7">LysE family translocator</fullName>
    </submittedName>
</protein>
<accession>A0ABV7VYD1</accession>
<evidence type="ECO:0000256" key="6">
    <source>
        <dbReference type="SAM" id="Phobius"/>
    </source>
</evidence>
<gene>
    <name evidence="7" type="ORF">ACFOPI_02905</name>
</gene>
<feature type="transmembrane region" description="Helical" evidence="6">
    <location>
        <begin position="42"/>
        <end position="67"/>
    </location>
</feature>
<feature type="transmembrane region" description="Helical" evidence="6">
    <location>
        <begin position="73"/>
        <end position="96"/>
    </location>
</feature>
<evidence type="ECO:0000313" key="8">
    <source>
        <dbReference type="Proteomes" id="UP001595729"/>
    </source>
</evidence>